<dbReference type="EMBL" id="QBML01000033">
    <property type="protein sequence ID" value="PZO37190.1"/>
    <property type="molecule type" value="Genomic_DNA"/>
</dbReference>
<dbReference type="Proteomes" id="UP000249467">
    <property type="component" value="Unassembled WGS sequence"/>
</dbReference>
<proteinExistence type="predicted"/>
<reference evidence="1 2" key="1">
    <citation type="submission" date="2018-04" db="EMBL/GenBank/DDBJ databases">
        <authorList>
            <person name="Go L.Y."/>
            <person name="Mitchell J.A."/>
        </authorList>
    </citation>
    <scope>NUCLEOTIDE SEQUENCE [LARGE SCALE GENOMIC DNA]</scope>
    <source>
        <strain evidence="1">ULC066bin1</strain>
    </source>
</reference>
<protein>
    <recommendedName>
        <fullName evidence="3">DUF1579 domain-containing protein</fullName>
    </recommendedName>
</protein>
<evidence type="ECO:0000313" key="2">
    <source>
        <dbReference type="Proteomes" id="UP000249467"/>
    </source>
</evidence>
<sequence length="159" mass="18205">MDAEPQKEHHWLDKFVGEWISEVECIMGSEQLPSKTQGTEIVRSLGGLWVVAEGESEMPDGNLGKTIMTLGYDPKINRYVGTFIGSMMTHLWIYNGALDESEKILTLDTEGLNFSQSAIAKYQDIIEFVSDDQRIMRSQILSEDGNWQQFMTAHYRRKH</sequence>
<gene>
    <name evidence="1" type="ORF">DCF19_19505</name>
</gene>
<accession>A0A2W4VYW4</accession>
<dbReference type="AlphaFoldDB" id="A0A2W4VYW4"/>
<evidence type="ECO:0008006" key="3">
    <source>
        <dbReference type="Google" id="ProtNLM"/>
    </source>
</evidence>
<name>A0A2W4VYW4_9CYAN</name>
<dbReference type="Pfam" id="PF07617">
    <property type="entry name" value="DUF1579"/>
    <property type="match status" value="1"/>
</dbReference>
<evidence type="ECO:0000313" key="1">
    <source>
        <dbReference type="EMBL" id="PZO37190.1"/>
    </source>
</evidence>
<organism evidence="1 2">
    <name type="scientific">Pseudanabaena frigida</name>
    <dbReference type="NCBI Taxonomy" id="945775"/>
    <lineage>
        <taxon>Bacteria</taxon>
        <taxon>Bacillati</taxon>
        <taxon>Cyanobacteriota</taxon>
        <taxon>Cyanophyceae</taxon>
        <taxon>Pseudanabaenales</taxon>
        <taxon>Pseudanabaenaceae</taxon>
        <taxon>Pseudanabaena</taxon>
    </lineage>
</organism>
<dbReference type="InterPro" id="IPR011473">
    <property type="entry name" value="DUF1579"/>
</dbReference>
<comment type="caution">
    <text evidence="1">The sequence shown here is derived from an EMBL/GenBank/DDBJ whole genome shotgun (WGS) entry which is preliminary data.</text>
</comment>
<reference evidence="1 2" key="2">
    <citation type="submission" date="2018-06" db="EMBL/GenBank/DDBJ databases">
        <title>Metagenomic assembly of (sub)arctic Cyanobacteria and their associated microbiome from non-axenic cultures.</title>
        <authorList>
            <person name="Baurain D."/>
        </authorList>
    </citation>
    <scope>NUCLEOTIDE SEQUENCE [LARGE SCALE GENOMIC DNA]</scope>
    <source>
        <strain evidence="1">ULC066bin1</strain>
    </source>
</reference>